<evidence type="ECO:0000313" key="3">
    <source>
        <dbReference type="EMBL" id="NMW64443.1"/>
    </source>
</evidence>
<dbReference type="InterPro" id="IPR020109">
    <property type="entry name" value="Holin_r1t"/>
</dbReference>
<reference evidence="3 4" key="1">
    <citation type="submission" date="2020-04" db="EMBL/GenBank/DDBJ databases">
        <title>Antimicrobial susceptibility and clonality of vaginal-derived multi-drug resistant Mobiluncus isolates in China.</title>
        <authorList>
            <person name="Zhang X."/>
        </authorList>
    </citation>
    <scope>NUCLEOTIDE SEQUENCE [LARGE SCALE GENOMIC DNA]</scope>
    <source>
        <strain evidence="3 4">13</strain>
    </source>
</reference>
<dbReference type="EMBL" id="JABCUR010000002">
    <property type="protein sequence ID" value="NMW64443.1"/>
    <property type="molecule type" value="Genomic_DNA"/>
</dbReference>
<evidence type="ECO:0000256" key="2">
    <source>
        <dbReference type="SAM" id="Phobius"/>
    </source>
</evidence>
<protein>
    <recommendedName>
        <fullName evidence="5">Holin</fullName>
    </recommendedName>
</protein>
<dbReference type="Proteomes" id="UP000578252">
    <property type="component" value="Unassembled WGS sequence"/>
</dbReference>
<proteinExistence type="predicted"/>
<dbReference type="Pfam" id="PF16945">
    <property type="entry name" value="Phage_r1t_holin"/>
    <property type="match status" value="1"/>
</dbReference>
<feature type="transmembrane region" description="Helical" evidence="2">
    <location>
        <begin position="21"/>
        <end position="41"/>
    </location>
</feature>
<keyword evidence="2" id="KW-1133">Transmembrane helix</keyword>
<sequence length="88" mass="9274">MGKHTSIYAGKLFWIGVGERAVKTFAQALVALIGTSAVAIHTLDWPVMLSTATTAALLSVLTSIATPETAQYSKSTQAKPNLATPEEQ</sequence>
<evidence type="ECO:0000313" key="4">
    <source>
        <dbReference type="Proteomes" id="UP000578252"/>
    </source>
</evidence>
<evidence type="ECO:0008006" key="5">
    <source>
        <dbReference type="Google" id="ProtNLM"/>
    </source>
</evidence>
<evidence type="ECO:0000256" key="1">
    <source>
        <dbReference type="SAM" id="MobiDB-lite"/>
    </source>
</evidence>
<accession>A0A7Y0Y3J0</accession>
<gene>
    <name evidence="3" type="ORF">HHJ78_02590</name>
</gene>
<comment type="caution">
    <text evidence="3">The sequence shown here is derived from an EMBL/GenBank/DDBJ whole genome shotgun (WGS) entry which is preliminary data.</text>
</comment>
<feature type="compositionally biased region" description="Polar residues" evidence="1">
    <location>
        <begin position="69"/>
        <end position="79"/>
    </location>
</feature>
<dbReference type="RefSeq" id="WP_169771569.1">
    <property type="nucleotide sequence ID" value="NZ_JABCUR010000002.1"/>
</dbReference>
<name>A0A7Y0Y3J0_9ACTO</name>
<keyword evidence="2" id="KW-0472">Membrane</keyword>
<dbReference type="AlphaFoldDB" id="A0A7Y0Y3J0"/>
<feature type="region of interest" description="Disordered" evidence="1">
    <location>
        <begin position="69"/>
        <end position="88"/>
    </location>
</feature>
<keyword evidence="2" id="KW-0812">Transmembrane</keyword>
<organism evidence="3 4">
    <name type="scientific">Mobiluncus mulieris</name>
    <dbReference type="NCBI Taxonomy" id="2052"/>
    <lineage>
        <taxon>Bacteria</taxon>
        <taxon>Bacillati</taxon>
        <taxon>Actinomycetota</taxon>
        <taxon>Actinomycetes</taxon>
        <taxon>Actinomycetales</taxon>
        <taxon>Actinomycetaceae</taxon>
        <taxon>Mobiluncus</taxon>
    </lineage>
</organism>